<reference evidence="4 5" key="1">
    <citation type="submission" date="2016-04" db="EMBL/GenBank/DDBJ databases">
        <authorList>
            <person name="Chen L."/>
            <person name="Zhuang W."/>
            <person name="Wang G."/>
        </authorList>
    </citation>
    <scope>NUCLEOTIDE SEQUENCE [LARGE SCALE GENOMIC DNA]</scope>
    <source>
        <strain evidence="5">GR20</strain>
    </source>
</reference>
<dbReference type="Pfam" id="PF09851">
    <property type="entry name" value="SHOCT"/>
    <property type="match status" value="1"/>
</dbReference>
<name>A0ABX3NRC7_9BACT</name>
<feature type="transmembrane region" description="Helical" evidence="1">
    <location>
        <begin position="45"/>
        <end position="64"/>
    </location>
</feature>
<dbReference type="Proteomes" id="UP000192277">
    <property type="component" value="Unassembled WGS sequence"/>
</dbReference>
<evidence type="ECO:0008006" key="6">
    <source>
        <dbReference type="Google" id="ProtNLM"/>
    </source>
</evidence>
<keyword evidence="1" id="KW-1133">Transmembrane helix</keyword>
<sequence length="211" mass="23527">MRTPLQKGEKILLVTHTSWVKLIIPVIIALAGWVGSYFIGFLDHYGWIAALIGSLYYLAVYFSWKASIWVVTNFRVIDEAGLLNHFAKESPLEKINNVSYDQSLWGRMLNFGHVKIQTAAQIGATDYFNVHGPKRLKDTITLAQAEFQNIQLANQAQHMATAMGIQAGEVKYSSGSTSSGIASELEKLHQLKQQGVISEEEYIKAKNKLLG</sequence>
<keyword evidence="1" id="KW-0812">Transmembrane</keyword>
<dbReference type="RefSeq" id="WP_014218806.1">
    <property type="nucleotide sequence ID" value="NZ_LWBO01000034.1"/>
</dbReference>
<keyword evidence="1" id="KW-0472">Membrane</keyword>
<organism evidence="4 5">
    <name type="scientific">Niastella koreensis</name>
    <dbReference type="NCBI Taxonomy" id="354356"/>
    <lineage>
        <taxon>Bacteria</taxon>
        <taxon>Pseudomonadati</taxon>
        <taxon>Bacteroidota</taxon>
        <taxon>Chitinophagia</taxon>
        <taxon>Chitinophagales</taxon>
        <taxon>Chitinophagaceae</taxon>
        <taxon>Niastella</taxon>
    </lineage>
</organism>
<comment type="caution">
    <text evidence="4">The sequence shown here is derived from an EMBL/GenBank/DDBJ whole genome shotgun (WGS) entry which is preliminary data.</text>
</comment>
<accession>A0ABX3NRC7</accession>
<dbReference type="EMBL" id="LWBO01000034">
    <property type="protein sequence ID" value="OQP43820.1"/>
    <property type="molecule type" value="Genomic_DNA"/>
</dbReference>
<evidence type="ECO:0000259" key="3">
    <source>
        <dbReference type="Pfam" id="PF09851"/>
    </source>
</evidence>
<keyword evidence="5" id="KW-1185">Reference proteome</keyword>
<dbReference type="InterPro" id="IPR018649">
    <property type="entry name" value="SHOCT"/>
</dbReference>
<feature type="domain" description="YdbS-like PH" evidence="2">
    <location>
        <begin position="64"/>
        <end position="139"/>
    </location>
</feature>
<dbReference type="InterPro" id="IPR005182">
    <property type="entry name" value="YdbS-like_PH"/>
</dbReference>
<feature type="domain" description="SHOCT" evidence="3">
    <location>
        <begin position="184"/>
        <end position="210"/>
    </location>
</feature>
<gene>
    <name evidence="4" type="ORF">A4D02_10095</name>
</gene>
<dbReference type="Pfam" id="PF03703">
    <property type="entry name" value="bPH_2"/>
    <property type="match status" value="1"/>
</dbReference>
<dbReference type="PANTHER" id="PTHR37938">
    <property type="entry name" value="BLL0215 PROTEIN"/>
    <property type="match status" value="1"/>
</dbReference>
<proteinExistence type="predicted"/>
<protein>
    <recommendedName>
        <fullName evidence="6">Membrane-flanked domain DUF304</fullName>
    </recommendedName>
</protein>
<evidence type="ECO:0000313" key="5">
    <source>
        <dbReference type="Proteomes" id="UP000192277"/>
    </source>
</evidence>
<evidence type="ECO:0000256" key="1">
    <source>
        <dbReference type="SAM" id="Phobius"/>
    </source>
</evidence>
<feature type="transmembrane region" description="Helical" evidence="1">
    <location>
        <begin position="20"/>
        <end position="39"/>
    </location>
</feature>
<dbReference type="PANTHER" id="PTHR37938:SF1">
    <property type="entry name" value="BLL0215 PROTEIN"/>
    <property type="match status" value="1"/>
</dbReference>
<evidence type="ECO:0000313" key="4">
    <source>
        <dbReference type="EMBL" id="OQP43820.1"/>
    </source>
</evidence>
<evidence type="ECO:0000259" key="2">
    <source>
        <dbReference type="Pfam" id="PF03703"/>
    </source>
</evidence>